<dbReference type="Pfam" id="PF14438">
    <property type="entry name" value="SM-ATX"/>
    <property type="match status" value="1"/>
</dbReference>
<feature type="compositionally biased region" description="Basic and acidic residues" evidence="2">
    <location>
        <begin position="551"/>
        <end position="570"/>
    </location>
</feature>
<feature type="compositionally biased region" description="Basic and acidic residues" evidence="2">
    <location>
        <begin position="648"/>
        <end position="659"/>
    </location>
</feature>
<dbReference type="OrthoDB" id="2275718at2759"/>
<gene>
    <name evidence="4" type="ORF">RDWZM_007988</name>
</gene>
<feature type="compositionally biased region" description="Polar residues" evidence="2">
    <location>
        <begin position="693"/>
        <end position="704"/>
    </location>
</feature>
<dbReference type="GO" id="GO:0010494">
    <property type="term" value="C:cytoplasmic stress granule"/>
    <property type="evidence" value="ECO:0007669"/>
    <property type="project" value="TreeGrafter"/>
</dbReference>
<feature type="compositionally biased region" description="Polar residues" evidence="2">
    <location>
        <begin position="346"/>
        <end position="360"/>
    </location>
</feature>
<feature type="compositionally biased region" description="Polar residues" evidence="2">
    <location>
        <begin position="1054"/>
        <end position="1070"/>
    </location>
</feature>
<dbReference type="EMBL" id="JAPWDV010000003">
    <property type="protein sequence ID" value="KAJ6216831.1"/>
    <property type="molecule type" value="Genomic_DNA"/>
</dbReference>
<evidence type="ECO:0000256" key="2">
    <source>
        <dbReference type="SAM" id="MobiDB-lite"/>
    </source>
</evidence>
<dbReference type="PANTHER" id="PTHR12854:SF7">
    <property type="entry name" value="ATAXIN-2 HOMOLOG"/>
    <property type="match status" value="1"/>
</dbReference>
<reference evidence="4" key="1">
    <citation type="submission" date="2022-12" db="EMBL/GenBank/DDBJ databases">
        <title>Genome assemblies of Blomia tropicalis.</title>
        <authorList>
            <person name="Cui Y."/>
        </authorList>
    </citation>
    <scope>NUCLEOTIDE SEQUENCE</scope>
    <source>
        <tissue evidence="4">Adult mites</tissue>
    </source>
</reference>
<dbReference type="GO" id="GO:0034063">
    <property type="term" value="P:stress granule assembly"/>
    <property type="evidence" value="ECO:0007669"/>
    <property type="project" value="TreeGrafter"/>
</dbReference>
<dbReference type="AlphaFoldDB" id="A0A9Q0RJM4"/>
<feature type="compositionally biased region" description="Pro residues" evidence="2">
    <location>
        <begin position="1095"/>
        <end position="1104"/>
    </location>
</feature>
<feature type="compositionally biased region" description="Low complexity" evidence="2">
    <location>
        <begin position="885"/>
        <end position="895"/>
    </location>
</feature>
<feature type="region of interest" description="Disordered" evidence="2">
    <location>
        <begin position="331"/>
        <end position="759"/>
    </location>
</feature>
<feature type="compositionally biased region" description="Polar residues" evidence="2">
    <location>
        <begin position="371"/>
        <end position="380"/>
    </location>
</feature>
<feature type="compositionally biased region" description="Basic and acidic residues" evidence="2">
    <location>
        <begin position="361"/>
        <end position="370"/>
    </location>
</feature>
<dbReference type="Pfam" id="PF06741">
    <property type="entry name" value="LsmAD"/>
    <property type="match status" value="1"/>
</dbReference>
<feature type="compositionally biased region" description="Polar residues" evidence="2">
    <location>
        <begin position="631"/>
        <end position="645"/>
    </location>
</feature>
<feature type="compositionally biased region" description="Low complexity" evidence="2">
    <location>
        <begin position="592"/>
        <end position="610"/>
    </location>
</feature>
<feature type="compositionally biased region" description="Polar residues" evidence="2">
    <location>
        <begin position="896"/>
        <end position="920"/>
    </location>
</feature>
<evidence type="ECO:0000313" key="4">
    <source>
        <dbReference type="EMBL" id="KAJ6216831.1"/>
    </source>
</evidence>
<dbReference type="InterPro" id="IPR025852">
    <property type="entry name" value="SM_dom_ATX"/>
</dbReference>
<feature type="region of interest" description="Disordered" evidence="2">
    <location>
        <begin position="1054"/>
        <end position="1104"/>
    </location>
</feature>
<dbReference type="Proteomes" id="UP001142055">
    <property type="component" value="Chromosome 3"/>
</dbReference>
<feature type="compositionally biased region" description="Polar residues" evidence="2">
    <location>
        <begin position="731"/>
        <end position="741"/>
    </location>
</feature>
<feature type="compositionally biased region" description="Polar residues" evidence="2">
    <location>
        <begin position="749"/>
        <end position="759"/>
    </location>
</feature>
<feature type="compositionally biased region" description="Polar residues" evidence="2">
    <location>
        <begin position="31"/>
        <end position="66"/>
    </location>
</feature>
<organism evidence="4 5">
    <name type="scientific">Blomia tropicalis</name>
    <name type="common">Mite</name>
    <dbReference type="NCBI Taxonomy" id="40697"/>
    <lineage>
        <taxon>Eukaryota</taxon>
        <taxon>Metazoa</taxon>
        <taxon>Ecdysozoa</taxon>
        <taxon>Arthropoda</taxon>
        <taxon>Chelicerata</taxon>
        <taxon>Arachnida</taxon>
        <taxon>Acari</taxon>
        <taxon>Acariformes</taxon>
        <taxon>Sarcoptiformes</taxon>
        <taxon>Astigmata</taxon>
        <taxon>Glycyphagoidea</taxon>
        <taxon>Echimyopodidae</taxon>
        <taxon>Blomia</taxon>
    </lineage>
</organism>
<dbReference type="InterPro" id="IPR045117">
    <property type="entry name" value="ATXN2-like"/>
</dbReference>
<feature type="compositionally biased region" description="Low complexity" evidence="2">
    <location>
        <begin position="426"/>
        <end position="443"/>
    </location>
</feature>
<dbReference type="SMART" id="SM01272">
    <property type="entry name" value="LsmAD"/>
    <property type="match status" value="1"/>
</dbReference>
<feature type="region of interest" description="Disordered" evidence="2">
    <location>
        <begin position="1"/>
        <end position="66"/>
    </location>
</feature>
<dbReference type="InterPro" id="IPR009604">
    <property type="entry name" value="LsmAD_domain"/>
</dbReference>
<name>A0A9Q0RJM4_BLOTA</name>
<evidence type="ECO:0000259" key="3">
    <source>
        <dbReference type="SMART" id="SM01272"/>
    </source>
</evidence>
<feature type="compositionally biased region" description="Polar residues" evidence="2">
    <location>
        <begin position="660"/>
        <end position="679"/>
    </location>
</feature>
<dbReference type="PANTHER" id="PTHR12854">
    <property type="entry name" value="ATAXIN 2-RELATED"/>
    <property type="match status" value="1"/>
</dbReference>
<feature type="compositionally biased region" description="Polar residues" evidence="2">
    <location>
        <begin position="611"/>
        <end position="622"/>
    </location>
</feature>
<feature type="compositionally biased region" description="Basic and acidic residues" evidence="2">
    <location>
        <begin position="395"/>
        <end position="408"/>
    </location>
</feature>
<feature type="compositionally biased region" description="Low complexity" evidence="2">
    <location>
        <begin position="1071"/>
        <end position="1094"/>
    </location>
</feature>
<feature type="compositionally biased region" description="Basic and acidic residues" evidence="2">
    <location>
        <begin position="521"/>
        <end position="534"/>
    </location>
</feature>
<feature type="compositionally biased region" description="Polar residues" evidence="2">
    <location>
        <begin position="444"/>
        <end position="453"/>
    </location>
</feature>
<sequence>MHKVNTNSTNSSKRNKNNRSNMSMSNVHNSQKPMNRKNFSSNVPNQYHSNQLPSTTPGNMSQQLSQTTNSINKYSNTNSFNNPNTNVNNTNEVDLEGVYKNGRLMHTATSLIGCLVEVELANGDRFEGIFNTFSPKFEIVLFSASAILSNDKQNQTNLGSNFNNLVTCLEQKTEILEKIVFQPTDMVKIRALNVDLEYATTDTSKKSCFTDGEIANLDGNRKAGAPRDLVPWDGGDDEKNCLDTLENSNGIPNGKGWEAEDMLNYNAKKFNINSTYRDEMPEYTIQLQPRNDDDYRQREVQAEMLAREIEKDVKRQVRLAKENNDDIDEETRYSAVVVDDGDRSHTSNINNSPRSEVSHTSQREDRRDVMRNNSDGFRTQNNRNNRSSRGGGGNRNDRATNDNWRNPDRMNANRFNPTNQPAPPYNTNSNNNYNNPKQSGNSNPPLSSSTYSGGPTKPYAGPSSNTAVVNPVISGNVPPTQYSQTTSTTKTSYSAIARHTSHDSMSNDNDPKQYGNRGHGNKAEHYHNEHDPYCRRSGGSGSGSGVGVPPREQREYKQRSGSRISEHEPIKSPNANQPSSFKNDTDQPKNRSTPSNTPPVTATPPVSSPAESSPNQKAQSPVKSDLGAHPQLTNRGRSIDDNSQPEVIRSKGVEMKKQDSSSSSFNQTVETTMNTSSELPKTESESKKDSAASPGSTGQVNTAAERNPDANGGEVSSSASTSNSVHPNPEQPTNQPKQSKLNPEAKSFTPRTNPTPQYIQPNQQMVANFQYQQQHISTSPPSQGIPNQMYQMAPHLTHQQQAQLRSNYMSYTPYITPQMVQGVPPHSYISMGPGGIPQPVFTGPVPGVPSGINQGAVPNQPGPGGQMPPHHMVPNGPAGQTPSNQQQQQQQQSQQGPPSRNQYRGSNKSGTSHGNGPSQQATQFIRHGQQPSLMEYVPQSQVANVTGQPIMATTVQQGQMQTVYSAAGPVHSQHHHHQAPQHGPQPPNMGAGPMAPQPGQPMAAYPLYTNLAGGRLNLYPQPHSTMQFPGAMQVFDPSGIAMLMPNCDCPPQMVPQQMPNAVQQTNPNMQSSAPAIPSAAPSNAAPNSNQVVPQGGPPPQQQAY</sequence>
<feature type="compositionally biased region" description="Low complexity" evidence="2">
    <location>
        <begin position="1"/>
        <end position="30"/>
    </location>
</feature>
<evidence type="ECO:0000313" key="5">
    <source>
        <dbReference type="Proteomes" id="UP001142055"/>
    </source>
</evidence>
<keyword evidence="5" id="KW-1185">Reference proteome</keyword>
<dbReference type="GO" id="GO:0003729">
    <property type="term" value="F:mRNA binding"/>
    <property type="evidence" value="ECO:0007669"/>
    <property type="project" value="TreeGrafter"/>
</dbReference>
<feature type="compositionally biased region" description="Low complexity" evidence="2">
    <location>
        <begin position="480"/>
        <end position="494"/>
    </location>
</feature>
<feature type="region of interest" description="Disordered" evidence="2">
    <location>
        <begin position="840"/>
        <end position="920"/>
    </location>
</feature>
<comment type="similarity">
    <text evidence="1">Belongs to the ataxin-2 family.</text>
</comment>
<protein>
    <recommendedName>
        <fullName evidence="3">LsmAD domain-containing protein</fullName>
    </recommendedName>
</protein>
<accession>A0A9Q0RJM4</accession>
<proteinExistence type="inferred from homology"/>
<comment type="caution">
    <text evidence="4">The sequence shown here is derived from an EMBL/GenBank/DDBJ whole genome shotgun (WGS) entry which is preliminary data.</text>
</comment>
<evidence type="ECO:0000256" key="1">
    <source>
        <dbReference type="ARBA" id="ARBA00007503"/>
    </source>
</evidence>
<feature type="compositionally biased region" description="Basic and acidic residues" evidence="2">
    <location>
        <begin position="680"/>
        <end position="690"/>
    </location>
</feature>
<feature type="compositionally biased region" description="Polar residues" evidence="2">
    <location>
        <begin position="573"/>
        <end position="582"/>
    </location>
</feature>
<feature type="region of interest" description="Disordered" evidence="2">
    <location>
        <begin position="968"/>
        <end position="1001"/>
    </location>
</feature>
<feature type="domain" description="LsmAD" evidence="3">
    <location>
        <begin position="270"/>
        <end position="339"/>
    </location>
</feature>
<dbReference type="OMA" id="RMQMSAS"/>